<evidence type="ECO:0000313" key="1">
    <source>
        <dbReference type="EMBL" id="MBO0930505.1"/>
    </source>
</evidence>
<organism evidence="1 2">
    <name type="scientific">Fibrella aquatilis</name>
    <dbReference type="NCBI Taxonomy" id="2817059"/>
    <lineage>
        <taxon>Bacteria</taxon>
        <taxon>Pseudomonadati</taxon>
        <taxon>Bacteroidota</taxon>
        <taxon>Cytophagia</taxon>
        <taxon>Cytophagales</taxon>
        <taxon>Spirosomataceae</taxon>
        <taxon>Fibrella</taxon>
    </lineage>
</organism>
<proteinExistence type="predicted"/>
<sequence length="92" mass="10646">MNRNARGGIADQKQVDIVNEQLGIVVGSSLYDEKDQLVCQTFYKYKKENNKNKLTPEVIYSKSWHVNPRTNQRVETITNTEFENIVVKTKKA</sequence>
<protein>
    <submittedName>
        <fullName evidence="1">Uncharacterized protein</fullName>
    </submittedName>
</protein>
<dbReference type="EMBL" id="JAFMYU010000003">
    <property type="protein sequence ID" value="MBO0930505.1"/>
    <property type="molecule type" value="Genomic_DNA"/>
</dbReference>
<dbReference type="RefSeq" id="WP_207334463.1">
    <property type="nucleotide sequence ID" value="NZ_JAFMYU010000003.1"/>
</dbReference>
<evidence type="ECO:0000313" key="2">
    <source>
        <dbReference type="Proteomes" id="UP000664795"/>
    </source>
</evidence>
<dbReference type="AlphaFoldDB" id="A0A939JZS9"/>
<comment type="caution">
    <text evidence="1">The sequence shown here is derived from an EMBL/GenBank/DDBJ whole genome shotgun (WGS) entry which is preliminary data.</text>
</comment>
<accession>A0A939JZS9</accession>
<keyword evidence="2" id="KW-1185">Reference proteome</keyword>
<name>A0A939JZS9_9BACT</name>
<dbReference type="Proteomes" id="UP000664795">
    <property type="component" value="Unassembled WGS sequence"/>
</dbReference>
<gene>
    <name evidence="1" type="ORF">J2I48_05840</name>
</gene>
<reference evidence="1 2" key="1">
    <citation type="submission" date="2021-03" db="EMBL/GenBank/DDBJ databases">
        <title>Fibrella sp. HMF5036 genome sequencing and assembly.</title>
        <authorList>
            <person name="Kang H."/>
            <person name="Kim H."/>
            <person name="Bae S."/>
            <person name="Joh K."/>
        </authorList>
    </citation>
    <scope>NUCLEOTIDE SEQUENCE [LARGE SCALE GENOMIC DNA]</scope>
    <source>
        <strain evidence="1 2">HMF5036</strain>
    </source>
</reference>